<proteinExistence type="inferred from homology"/>
<evidence type="ECO:0000313" key="9">
    <source>
        <dbReference type="Proteomes" id="UP000694397"/>
    </source>
</evidence>
<organism evidence="8 9">
    <name type="scientific">Scleropages formosus</name>
    <name type="common">Asian bonytongue</name>
    <name type="synonym">Osteoglossum formosum</name>
    <dbReference type="NCBI Taxonomy" id="113540"/>
    <lineage>
        <taxon>Eukaryota</taxon>
        <taxon>Metazoa</taxon>
        <taxon>Chordata</taxon>
        <taxon>Craniata</taxon>
        <taxon>Vertebrata</taxon>
        <taxon>Euteleostomi</taxon>
        <taxon>Actinopterygii</taxon>
        <taxon>Neopterygii</taxon>
        <taxon>Teleostei</taxon>
        <taxon>Osteoglossocephala</taxon>
        <taxon>Osteoglossomorpha</taxon>
        <taxon>Osteoglossiformes</taxon>
        <taxon>Osteoglossidae</taxon>
        <taxon>Scleropages</taxon>
    </lineage>
</organism>
<sequence>MAAHFMCAAAGTFRTLSTNVCFEHVVKLFSLRIQTRGYAAKKVAAKGKSKGMVKEVLKGPEVCKDPVRLTSHAVGVNIFKQEEDPPLRPHEEYPAWLFQLNLGPPKKLTELDPESYDCLKRLRKEHIWRSNKLQKSQKF</sequence>
<dbReference type="RefSeq" id="XP_018583641.1">
    <property type="nucleotide sequence ID" value="XM_018728125.2"/>
</dbReference>
<comment type="subcellular location">
    <subcellularLocation>
        <location evidence="1">Mitochondrion</location>
    </subcellularLocation>
</comment>
<keyword evidence="4" id="KW-0496">Mitochondrion</keyword>
<dbReference type="KEGG" id="sfm:108919835"/>
<evidence type="ECO:0000313" key="8">
    <source>
        <dbReference type="Ensembl" id="ENSSFOP00015012506.1"/>
    </source>
</evidence>
<evidence type="ECO:0000256" key="4">
    <source>
        <dbReference type="ARBA" id="ARBA00023128"/>
    </source>
</evidence>
<dbReference type="Ensembl" id="ENSSFOT00015012663.2">
    <property type="protein sequence ID" value="ENSSFOP00015012506.1"/>
    <property type="gene ID" value="ENSSFOG00015008073.2"/>
</dbReference>
<reference evidence="8" key="3">
    <citation type="submission" date="2025-09" db="UniProtKB">
        <authorList>
            <consortium name="Ensembl"/>
        </authorList>
    </citation>
    <scope>IDENTIFICATION</scope>
</reference>
<accession>A0A8C9RG47</accession>
<evidence type="ECO:0000256" key="7">
    <source>
        <dbReference type="ARBA" id="ARBA00035179"/>
    </source>
</evidence>
<protein>
    <recommendedName>
        <fullName evidence="7">Large ribosomal subunit protein mL54</fullName>
    </recommendedName>
</protein>
<dbReference type="CTD" id="116541"/>
<evidence type="ECO:0000256" key="2">
    <source>
        <dbReference type="ARBA" id="ARBA00022946"/>
    </source>
</evidence>
<dbReference type="PANTHER" id="PTHR28595">
    <property type="entry name" value="39S RIBOSOMAL PROTEIN L54, MITOCHONDRIAL"/>
    <property type="match status" value="1"/>
</dbReference>
<dbReference type="OrthoDB" id="10252718at2759"/>
<evidence type="ECO:0000256" key="6">
    <source>
        <dbReference type="ARBA" id="ARBA00033752"/>
    </source>
</evidence>
<dbReference type="GO" id="GO:0005762">
    <property type="term" value="C:mitochondrial large ribosomal subunit"/>
    <property type="evidence" value="ECO:0007669"/>
    <property type="project" value="TreeGrafter"/>
</dbReference>
<keyword evidence="5" id="KW-0687">Ribonucleoprotein</keyword>
<dbReference type="GeneTree" id="ENSGT00390000001201"/>
<evidence type="ECO:0000256" key="1">
    <source>
        <dbReference type="ARBA" id="ARBA00004173"/>
    </source>
</evidence>
<dbReference type="Pfam" id="PF08561">
    <property type="entry name" value="Ribosomal_L37"/>
    <property type="match status" value="1"/>
</dbReference>
<comment type="similarity">
    <text evidence="6">Belongs to the mitochondrion-specific ribosomal protein mL54 family.</text>
</comment>
<keyword evidence="3" id="KW-0689">Ribosomal protein</keyword>
<reference evidence="8 9" key="1">
    <citation type="submission" date="2019-04" db="EMBL/GenBank/DDBJ databases">
        <authorList>
            <consortium name="Wellcome Sanger Institute Data Sharing"/>
        </authorList>
    </citation>
    <scope>NUCLEOTIDE SEQUENCE [LARGE SCALE GENOMIC DNA]</scope>
</reference>
<evidence type="ECO:0000256" key="5">
    <source>
        <dbReference type="ARBA" id="ARBA00023274"/>
    </source>
</evidence>
<evidence type="ECO:0000256" key="3">
    <source>
        <dbReference type="ARBA" id="ARBA00022980"/>
    </source>
</evidence>
<dbReference type="PANTHER" id="PTHR28595:SF1">
    <property type="entry name" value="LARGE RIBOSOMAL SUBUNIT PROTEIN ML54"/>
    <property type="match status" value="1"/>
</dbReference>
<keyword evidence="9" id="KW-1185">Reference proteome</keyword>
<reference evidence="8" key="2">
    <citation type="submission" date="2025-08" db="UniProtKB">
        <authorList>
            <consortium name="Ensembl"/>
        </authorList>
    </citation>
    <scope>IDENTIFICATION</scope>
</reference>
<dbReference type="GeneID" id="108919835"/>
<dbReference type="AlphaFoldDB" id="A0A8C9RG47"/>
<keyword evidence="2" id="KW-0809">Transit peptide</keyword>
<gene>
    <name evidence="8" type="primary">MRPL54</name>
    <name evidence="8" type="synonym">mrpl54</name>
</gene>
<dbReference type="Proteomes" id="UP000694397">
    <property type="component" value="Chromosome 9"/>
</dbReference>
<dbReference type="InterPro" id="IPR013870">
    <property type="entry name" value="Ribosomal_mL54"/>
</dbReference>
<name>A0A8C9RG47_SCLFO</name>
<dbReference type="GO" id="GO:0003735">
    <property type="term" value="F:structural constituent of ribosome"/>
    <property type="evidence" value="ECO:0007669"/>
    <property type="project" value="TreeGrafter"/>
</dbReference>